<accession>A0A084AU61</accession>
<keyword evidence="2" id="KW-1185">Reference proteome</keyword>
<dbReference type="EMBL" id="KL648556">
    <property type="protein sequence ID" value="KEY68840.1"/>
    <property type="molecule type" value="Genomic_DNA"/>
</dbReference>
<name>A0A084AU61_STACB</name>
<proteinExistence type="predicted"/>
<evidence type="ECO:0000313" key="2">
    <source>
        <dbReference type="Proteomes" id="UP000028045"/>
    </source>
</evidence>
<evidence type="ECO:0000313" key="1">
    <source>
        <dbReference type="EMBL" id="KEY68840.1"/>
    </source>
</evidence>
<gene>
    <name evidence="1" type="ORF">S7711_03782</name>
</gene>
<dbReference type="AlphaFoldDB" id="A0A084AU61"/>
<dbReference type="OrthoDB" id="4573177at2759"/>
<dbReference type="Proteomes" id="UP000028045">
    <property type="component" value="Unassembled WGS sequence"/>
</dbReference>
<reference evidence="1 2" key="1">
    <citation type="journal article" date="2014" name="BMC Genomics">
        <title>Comparative genome sequencing reveals chemotype-specific gene clusters in the toxigenic black mold Stachybotrys.</title>
        <authorList>
            <person name="Semeiks J."/>
            <person name="Borek D."/>
            <person name="Otwinowski Z."/>
            <person name="Grishin N.V."/>
        </authorList>
    </citation>
    <scope>NUCLEOTIDE SEQUENCE [LARGE SCALE GENOMIC DNA]</scope>
    <source>
        <strain evidence="2">CBS 109288 / IBT 7711</strain>
    </source>
</reference>
<dbReference type="HOGENOM" id="CLU_172015_0_0_1"/>
<protein>
    <submittedName>
        <fullName evidence="1">Uncharacterized protein</fullName>
    </submittedName>
</protein>
<sequence>MSAIVDYSTQTVRHVRPEYEASPKLNIEFLDTTCKDIFTTSWRVRIRKTENEDDLVLTYKKKIIMGSDMPAALTTTDDDIFDAINAGYKHVERDVSAEDVQLVCAVGRQRAE</sequence>
<organism evidence="1 2">
    <name type="scientific">Stachybotrys chartarum (strain CBS 109288 / IBT 7711)</name>
    <name type="common">Toxic black mold</name>
    <name type="synonym">Stilbospora chartarum</name>
    <dbReference type="NCBI Taxonomy" id="1280523"/>
    <lineage>
        <taxon>Eukaryota</taxon>
        <taxon>Fungi</taxon>
        <taxon>Dikarya</taxon>
        <taxon>Ascomycota</taxon>
        <taxon>Pezizomycotina</taxon>
        <taxon>Sordariomycetes</taxon>
        <taxon>Hypocreomycetidae</taxon>
        <taxon>Hypocreales</taxon>
        <taxon>Stachybotryaceae</taxon>
        <taxon>Stachybotrys</taxon>
    </lineage>
</organism>